<dbReference type="Proteomes" id="UP000016307">
    <property type="component" value="Unassembled WGS sequence"/>
</dbReference>
<evidence type="ECO:0000256" key="1">
    <source>
        <dbReference type="SAM" id="Phobius"/>
    </source>
</evidence>
<evidence type="ECO:0000313" key="3">
    <source>
        <dbReference type="Proteomes" id="UP000016307"/>
    </source>
</evidence>
<dbReference type="AlphaFoldDB" id="U1GGP8"/>
<feature type="transmembrane region" description="Helical" evidence="1">
    <location>
        <begin position="49"/>
        <end position="68"/>
    </location>
</feature>
<proteinExistence type="predicted"/>
<evidence type="ECO:0000313" key="2">
    <source>
        <dbReference type="EMBL" id="ERF57310.1"/>
    </source>
</evidence>
<protein>
    <submittedName>
        <fullName evidence="2">Uncharacterized protein</fullName>
    </submittedName>
</protein>
<keyword evidence="1" id="KW-0472">Membrane</keyword>
<sequence length="202" mass="22269">MRQGFPNLTRTPQIEYHHGITCSGCSDDRGMKYHQCVSTRSSVWYLDRVVLVLAVSLGLFGLVAWAILPPSQAPLGTSLGIPAASWFVTLVLGLVLRPFPTKLTGKVDADEMANAIARKMSIAWLGTTWPALILFVLAFLLHLPRAFVLLGMIADGVTMFLLLHPTDQRLEQFAETWCGDHYDPANPEIDRFLHGTPPASLT</sequence>
<name>U1GGP8_9ACTN</name>
<dbReference type="EMBL" id="AOSS01000107">
    <property type="protein sequence ID" value="ERF57310.1"/>
    <property type="molecule type" value="Genomic_DNA"/>
</dbReference>
<accession>U1GGP8</accession>
<comment type="caution">
    <text evidence="2">The sequence shown here is derived from an EMBL/GenBank/DDBJ whole genome shotgun (WGS) entry which is preliminary data.</text>
</comment>
<dbReference type="PATRIC" id="fig|1160719.4.peg.648"/>
<gene>
    <name evidence="2" type="ORF">H641_03355</name>
</gene>
<keyword evidence="1" id="KW-1133">Transmembrane helix</keyword>
<keyword evidence="1" id="KW-0812">Transmembrane</keyword>
<feature type="transmembrane region" description="Helical" evidence="1">
    <location>
        <begin position="120"/>
        <end position="140"/>
    </location>
</feature>
<reference evidence="2 3" key="1">
    <citation type="journal article" date="2013" name="BMC Genomics">
        <title>Comparative genomics reveals distinct host-interacting traits of three major human-associated propionibacteria.</title>
        <authorList>
            <person name="Mak T.N."/>
            <person name="Schmid M."/>
            <person name="Brzuszkiewicz E."/>
            <person name="Zeng G."/>
            <person name="Meyer R."/>
            <person name="Sfanos K.S."/>
            <person name="Brinkmann V."/>
            <person name="Meyer T.F."/>
            <person name="Bruggemann H."/>
        </authorList>
    </citation>
    <scope>NUCLEOTIDE SEQUENCE [LARGE SCALE GENOMIC DNA]</scope>
    <source>
        <strain evidence="2 3">DSM 20700</strain>
    </source>
</reference>
<organism evidence="2 3">
    <name type="scientific">Cutibacterium granulosum DSM 20700</name>
    <dbReference type="NCBI Taxonomy" id="1160719"/>
    <lineage>
        <taxon>Bacteria</taxon>
        <taxon>Bacillati</taxon>
        <taxon>Actinomycetota</taxon>
        <taxon>Actinomycetes</taxon>
        <taxon>Propionibacteriales</taxon>
        <taxon>Propionibacteriaceae</taxon>
        <taxon>Cutibacterium</taxon>
    </lineage>
</organism>
<keyword evidence="3" id="KW-1185">Reference proteome</keyword>
<feature type="transmembrane region" description="Helical" evidence="1">
    <location>
        <begin position="80"/>
        <end position="99"/>
    </location>
</feature>